<sequence length="135" mass="15741">MMKFFSFYKKTIILIILITMVSLMNFKNIEPDKIPNIPHLDKVVHFGMYLTLTFTFMWENYCRHQYHFILSRFIIIIIAVVAMGVMIEWLQANFTVSRSGSVGDAMANSAGLMMGMILFRITKTNHYIKSKIFKA</sequence>
<accession>A0A2W7NIU5</accession>
<evidence type="ECO:0000256" key="1">
    <source>
        <dbReference type="SAM" id="Phobius"/>
    </source>
</evidence>
<feature type="transmembrane region" description="Helical" evidence="1">
    <location>
        <begin position="7"/>
        <end position="26"/>
    </location>
</feature>
<keyword evidence="1" id="KW-1133">Transmembrane helix</keyword>
<feature type="transmembrane region" description="Helical" evidence="1">
    <location>
        <begin position="102"/>
        <end position="121"/>
    </location>
</feature>
<evidence type="ECO:0000313" key="3">
    <source>
        <dbReference type="EMBL" id="PZX19403.1"/>
    </source>
</evidence>
<dbReference type="OrthoDB" id="1524985at2"/>
<feature type="transmembrane region" description="Helical" evidence="1">
    <location>
        <begin position="69"/>
        <end position="90"/>
    </location>
</feature>
<gene>
    <name evidence="3" type="ORF">LX69_00670</name>
</gene>
<evidence type="ECO:0000313" key="4">
    <source>
        <dbReference type="Proteomes" id="UP000249239"/>
    </source>
</evidence>
<keyword evidence="1" id="KW-0472">Membrane</keyword>
<organism evidence="3 4">
    <name type="scientific">Breznakibacter xylanolyticus</name>
    <dbReference type="NCBI Taxonomy" id="990"/>
    <lineage>
        <taxon>Bacteria</taxon>
        <taxon>Pseudomonadati</taxon>
        <taxon>Bacteroidota</taxon>
        <taxon>Bacteroidia</taxon>
        <taxon>Marinilabiliales</taxon>
        <taxon>Marinilabiliaceae</taxon>
        <taxon>Breznakibacter</taxon>
    </lineage>
</organism>
<keyword evidence="1" id="KW-0812">Transmembrane</keyword>
<dbReference type="RefSeq" id="WP_111444391.1">
    <property type="nucleotide sequence ID" value="NZ_QKZK01000004.1"/>
</dbReference>
<keyword evidence="4" id="KW-1185">Reference proteome</keyword>
<dbReference type="Proteomes" id="UP000249239">
    <property type="component" value="Unassembled WGS sequence"/>
</dbReference>
<comment type="caution">
    <text evidence="3">The sequence shown here is derived from an EMBL/GenBank/DDBJ whole genome shotgun (WGS) entry which is preliminary data.</text>
</comment>
<dbReference type="PANTHER" id="PTHR28008">
    <property type="entry name" value="DOMAIN PROTEIN, PUTATIVE (AFU_ORTHOLOGUE AFUA_3G10980)-RELATED"/>
    <property type="match status" value="1"/>
</dbReference>
<name>A0A2W7NIU5_9BACT</name>
<dbReference type="InterPro" id="IPR006976">
    <property type="entry name" value="VanZ-like"/>
</dbReference>
<dbReference type="EMBL" id="QKZK01000004">
    <property type="protein sequence ID" value="PZX19403.1"/>
    <property type="molecule type" value="Genomic_DNA"/>
</dbReference>
<dbReference type="AlphaFoldDB" id="A0A2W7NIU5"/>
<proteinExistence type="predicted"/>
<evidence type="ECO:0000259" key="2">
    <source>
        <dbReference type="Pfam" id="PF04892"/>
    </source>
</evidence>
<feature type="transmembrane region" description="Helical" evidence="1">
    <location>
        <begin position="46"/>
        <end position="62"/>
    </location>
</feature>
<protein>
    <submittedName>
        <fullName evidence="3">VanZ like protein</fullName>
    </submittedName>
</protein>
<dbReference type="Pfam" id="PF04892">
    <property type="entry name" value="VanZ"/>
    <property type="match status" value="1"/>
</dbReference>
<feature type="domain" description="VanZ-like" evidence="2">
    <location>
        <begin position="19"/>
        <end position="121"/>
    </location>
</feature>
<dbReference type="NCBIfam" id="NF037970">
    <property type="entry name" value="vanZ_1"/>
    <property type="match status" value="1"/>
</dbReference>
<reference evidence="3 4" key="1">
    <citation type="submission" date="2018-06" db="EMBL/GenBank/DDBJ databases">
        <title>Genomic Encyclopedia of Archaeal and Bacterial Type Strains, Phase II (KMG-II): from individual species to whole genera.</title>
        <authorList>
            <person name="Goeker M."/>
        </authorList>
    </citation>
    <scope>NUCLEOTIDE SEQUENCE [LARGE SCALE GENOMIC DNA]</scope>
    <source>
        <strain evidence="3 4">DSM 6779</strain>
    </source>
</reference>
<dbReference type="PANTHER" id="PTHR28008:SF1">
    <property type="entry name" value="DOMAIN PROTEIN, PUTATIVE (AFU_ORTHOLOGUE AFUA_3G10980)-RELATED"/>
    <property type="match status" value="1"/>
</dbReference>